<dbReference type="RefSeq" id="XP_009010697.1">
    <property type="nucleotide sequence ID" value="XM_009012449.1"/>
</dbReference>
<evidence type="ECO:0000313" key="2">
    <source>
        <dbReference type="EnsemblMetazoa" id="HelroP183414"/>
    </source>
</evidence>
<name>T1FJL6_HELRO</name>
<dbReference type="KEGG" id="hro:HELRODRAFT_183414"/>
<keyword evidence="3" id="KW-1185">Reference proteome</keyword>
<sequence length="116" mass="13758">MENVFSSLALKSLEMVIRSQRRFKKEDSVTADSRYNEFYFLWHVFEPFLMPRSIYLGEKRVVKRACSTIDVATTKCLKDRHHGGNLLHCYCKGDWCNFENFEALKDMESKVYILDM</sequence>
<reference evidence="1 3" key="2">
    <citation type="journal article" date="2013" name="Nature">
        <title>Insights into bilaterian evolution from three spiralian genomes.</title>
        <authorList>
            <person name="Simakov O."/>
            <person name="Marletaz F."/>
            <person name="Cho S.J."/>
            <person name="Edsinger-Gonzales E."/>
            <person name="Havlak P."/>
            <person name="Hellsten U."/>
            <person name="Kuo D.H."/>
            <person name="Larsson T."/>
            <person name="Lv J."/>
            <person name="Arendt D."/>
            <person name="Savage R."/>
            <person name="Osoegawa K."/>
            <person name="de Jong P."/>
            <person name="Grimwood J."/>
            <person name="Chapman J.A."/>
            <person name="Shapiro H."/>
            <person name="Aerts A."/>
            <person name="Otillar R.P."/>
            <person name="Terry A.Y."/>
            <person name="Boore J.L."/>
            <person name="Grigoriev I.V."/>
            <person name="Lindberg D.R."/>
            <person name="Seaver E.C."/>
            <person name="Weisblat D.A."/>
            <person name="Putnam N.H."/>
            <person name="Rokhsar D.S."/>
        </authorList>
    </citation>
    <scope>NUCLEOTIDE SEQUENCE</scope>
</reference>
<accession>T1FJL6</accession>
<dbReference type="EnsemblMetazoa" id="HelroT183414">
    <property type="protein sequence ID" value="HelroP183414"/>
    <property type="gene ID" value="HelroG183414"/>
</dbReference>
<organism evidence="2 3">
    <name type="scientific">Helobdella robusta</name>
    <name type="common">Californian leech</name>
    <dbReference type="NCBI Taxonomy" id="6412"/>
    <lineage>
        <taxon>Eukaryota</taxon>
        <taxon>Metazoa</taxon>
        <taxon>Spiralia</taxon>
        <taxon>Lophotrochozoa</taxon>
        <taxon>Annelida</taxon>
        <taxon>Clitellata</taxon>
        <taxon>Hirudinea</taxon>
        <taxon>Rhynchobdellida</taxon>
        <taxon>Glossiphoniidae</taxon>
        <taxon>Helobdella</taxon>
    </lineage>
</organism>
<evidence type="ECO:0000313" key="3">
    <source>
        <dbReference type="Proteomes" id="UP000015101"/>
    </source>
</evidence>
<dbReference type="AlphaFoldDB" id="T1FJL6"/>
<reference evidence="3" key="1">
    <citation type="submission" date="2012-12" db="EMBL/GenBank/DDBJ databases">
        <authorList>
            <person name="Hellsten U."/>
            <person name="Grimwood J."/>
            <person name="Chapman J.A."/>
            <person name="Shapiro H."/>
            <person name="Aerts A."/>
            <person name="Otillar R.P."/>
            <person name="Terry A.Y."/>
            <person name="Boore J.L."/>
            <person name="Simakov O."/>
            <person name="Marletaz F."/>
            <person name="Cho S.-J."/>
            <person name="Edsinger-Gonzales E."/>
            <person name="Havlak P."/>
            <person name="Kuo D.-H."/>
            <person name="Larsson T."/>
            <person name="Lv J."/>
            <person name="Arendt D."/>
            <person name="Savage R."/>
            <person name="Osoegawa K."/>
            <person name="de Jong P."/>
            <person name="Lindberg D.R."/>
            <person name="Seaver E.C."/>
            <person name="Weisblat D.A."/>
            <person name="Putnam N.H."/>
            <person name="Grigoriev I.V."/>
            <person name="Rokhsar D.S."/>
        </authorList>
    </citation>
    <scope>NUCLEOTIDE SEQUENCE</scope>
</reference>
<protein>
    <submittedName>
        <fullName evidence="1 2">Uncharacterized protein</fullName>
    </submittedName>
</protein>
<dbReference type="CTD" id="20209015"/>
<dbReference type="EMBL" id="AMQM01008754">
    <property type="status" value="NOT_ANNOTATED_CDS"/>
    <property type="molecule type" value="Genomic_DNA"/>
</dbReference>
<dbReference type="EMBL" id="KB095847">
    <property type="protein sequence ID" value="ESO11174.1"/>
    <property type="molecule type" value="Genomic_DNA"/>
</dbReference>
<dbReference type="InParanoid" id="T1FJL6"/>
<dbReference type="Proteomes" id="UP000015101">
    <property type="component" value="Unassembled WGS sequence"/>
</dbReference>
<proteinExistence type="predicted"/>
<gene>
    <name evidence="2" type="primary">20209015</name>
    <name evidence="1" type="ORF">HELRODRAFT_183414</name>
</gene>
<dbReference type="HOGENOM" id="CLU_2099470_0_0_1"/>
<reference evidence="2" key="3">
    <citation type="submission" date="2015-06" db="UniProtKB">
        <authorList>
            <consortium name="EnsemblMetazoa"/>
        </authorList>
    </citation>
    <scope>IDENTIFICATION</scope>
</reference>
<dbReference type="GeneID" id="20209015"/>
<evidence type="ECO:0000313" key="1">
    <source>
        <dbReference type="EMBL" id="ESO11174.1"/>
    </source>
</evidence>